<dbReference type="AlphaFoldDB" id="A0A8J3FEC9"/>
<reference evidence="2" key="2">
    <citation type="submission" date="2020-09" db="EMBL/GenBank/DDBJ databases">
        <authorList>
            <person name="Sun Q."/>
            <person name="Ohkuma M."/>
        </authorList>
    </citation>
    <scope>NUCLEOTIDE SEQUENCE</scope>
    <source>
        <strain evidence="2">JCM 3091</strain>
    </source>
</reference>
<protein>
    <submittedName>
        <fullName evidence="2">Membrane protein</fullName>
    </submittedName>
</protein>
<gene>
    <name evidence="2" type="ORF">GCM10010124_04720</name>
</gene>
<dbReference type="Proteomes" id="UP000662200">
    <property type="component" value="Unassembled WGS sequence"/>
</dbReference>
<accession>A0A8J3FEC9</accession>
<evidence type="ECO:0000256" key="1">
    <source>
        <dbReference type="SAM" id="Phobius"/>
    </source>
</evidence>
<dbReference type="RefSeq" id="WP_189112454.1">
    <property type="nucleotide sequence ID" value="NZ_BMQC01000001.1"/>
</dbReference>
<evidence type="ECO:0000313" key="3">
    <source>
        <dbReference type="Proteomes" id="UP000662200"/>
    </source>
</evidence>
<comment type="caution">
    <text evidence="2">The sequence shown here is derived from an EMBL/GenBank/DDBJ whole genome shotgun (WGS) entry which is preliminary data.</text>
</comment>
<sequence>MSWQRLAYKPVGVLAGVGAGVVAGAIVKRIWQAVAGMPDPPDARDERYGWGPVLAAAALQGAVFAVVKAAVDRGGAVSVRRLTGEWPD</sequence>
<dbReference type="Pfam" id="PF14019">
    <property type="entry name" value="DUF4235"/>
    <property type="match status" value="1"/>
</dbReference>
<keyword evidence="3" id="KW-1185">Reference proteome</keyword>
<keyword evidence="1" id="KW-0472">Membrane</keyword>
<feature type="transmembrane region" description="Helical" evidence="1">
    <location>
        <begin position="12"/>
        <end position="31"/>
    </location>
</feature>
<name>A0A8J3FEC9_9ACTN</name>
<proteinExistence type="predicted"/>
<organism evidence="2 3">
    <name type="scientific">Pilimelia terevasa</name>
    <dbReference type="NCBI Taxonomy" id="53372"/>
    <lineage>
        <taxon>Bacteria</taxon>
        <taxon>Bacillati</taxon>
        <taxon>Actinomycetota</taxon>
        <taxon>Actinomycetes</taxon>
        <taxon>Micromonosporales</taxon>
        <taxon>Micromonosporaceae</taxon>
        <taxon>Pilimelia</taxon>
    </lineage>
</organism>
<feature type="transmembrane region" description="Helical" evidence="1">
    <location>
        <begin position="51"/>
        <end position="71"/>
    </location>
</feature>
<evidence type="ECO:0000313" key="2">
    <source>
        <dbReference type="EMBL" id="GGK15185.1"/>
    </source>
</evidence>
<keyword evidence="1" id="KW-1133">Transmembrane helix</keyword>
<reference evidence="2" key="1">
    <citation type="journal article" date="2014" name="Int. J. Syst. Evol. Microbiol.">
        <title>Complete genome sequence of Corynebacterium casei LMG S-19264T (=DSM 44701T), isolated from a smear-ripened cheese.</title>
        <authorList>
            <consortium name="US DOE Joint Genome Institute (JGI-PGF)"/>
            <person name="Walter F."/>
            <person name="Albersmeier A."/>
            <person name="Kalinowski J."/>
            <person name="Ruckert C."/>
        </authorList>
    </citation>
    <scope>NUCLEOTIDE SEQUENCE</scope>
    <source>
        <strain evidence="2">JCM 3091</strain>
    </source>
</reference>
<dbReference type="EMBL" id="BMQC01000001">
    <property type="protein sequence ID" value="GGK15185.1"/>
    <property type="molecule type" value="Genomic_DNA"/>
</dbReference>
<keyword evidence="1" id="KW-0812">Transmembrane</keyword>
<dbReference type="InterPro" id="IPR025329">
    <property type="entry name" value="DUF4235"/>
</dbReference>